<sequence>MTVICFKHNERQQKQLSQRSEDSRISIQSIHYEVKSGSKGSLGKLVLPSMWFRSRIVFANCHSNQTAEAKLKTTQRSRKHATSNVLNIQYRRSCQEQTTCALTTPLLCAYQYLKTSSGDAMIIDTRVRLEVDTCQHPCQKQCRGSNMRCSDNQKVRSTYIDQL</sequence>
<reference evidence="2 3" key="1">
    <citation type="submission" date="2024-07" db="EMBL/GenBank/DDBJ databases">
        <authorList>
            <person name="Akdeniz Z."/>
        </authorList>
    </citation>
    <scope>NUCLEOTIDE SEQUENCE [LARGE SCALE GENOMIC DNA]</scope>
</reference>
<keyword evidence="3" id="KW-1185">Reference proteome</keyword>
<proteinExistence type="predicted"/>
<protein>
    <submittedName>
        <fullName evidence="2">Hypothetical_protein</fullName>
    </submittedName>
</protein>
<name>A0ABP1KTH2_9EUKA</name>
<evidence type="ECO:0000313" key="2">
    <source>
        <dbReference type="EMBL" id="CAL6067794.1"/>
    </source>
</evidence>
<dbReference type="EMBL" id="CAXDID020000269">
    <property type="protein sequence ID" value="CAL6067792.1"/>
    <property type="molecule type" value="Genomic_DNA"/>
</dbReference>
<evidence type="ECO:0000313" key="3">
    <source>
        <dbReference type="Proteomes" id="UP001642409"/>
    </source>
</evidence>
<dbReference type="Proteomes" id="UP001642409">
    <property type="component" value="Unassembled WGS sequence"/>
</dbReference>
<dbReference type="EMBL" id="CAXDID020000269">
    <property type="protein sequence ID" value="CAL6067794.1"/>
    <property type="molecule type" value="Genomic_DNA"/>
</dbReference>
<comment type="caution">
    <text evidence="2">The sequence shown here is derived from an EMBL/GenBank/DDBJ whole genome shotgun (WGS) entry which is preliminary data.</text>
</comment>
<accession>A0ABP1KTH2</accession>
<organism evidence="2 3">
    <name type="scientific">Hexamita inflata</name>
    <dbReference type="NCBI Taxonomy" id="28002"/>
    <lineage>
        <taxon>Eukaryota</taxon>
        <taxon>Metamonada</taxon>
        <taxon>Diplomonadida</taxon>
        <taxon>Hexamitidae</taxon>
        <taxon>Hexamitinae</taxon>
        <taxon>Hexamita</taxon>
    </lineage>
</organism>
<gene>
    <name evidence="1" type="ORF">HINF_LOCUS53193</name>
    <name evidence="2" type="ORF">HINF_LOCUS53194</name>
</gene>
<evidence type="ECO:0000313" key="1">
    <source>
        <dbReference type="EMBL" id="CAL6067792.1"/>
    </source>
</evidence>